<evidence type="ECO:0000313" key="2">
    <source>
        <dbReference type="EMBL" id="AKV73312.1"/>
    </source>
</evidence>
<proteinExistence type="predicted"/>
<dbReference type="AlphaFoldDB" id="A0A088E4M5"/>
<dbReference type="EMBL" id="CP012173">
    <property type="protein sequence ID" value="AKV75556.1"/>
    <property type="molecule type" value="Genomic_DNA"/>
</dbReference>
<evidence type="ECO:0000313" key="9">
    <source>
        <dbReference type="Proteomes" id="UP000061362"/>
    </source>
</evidence>
<reference evidence="9 10" key="2">
    <citation type="journal article" date="2015" name="Genome Announc.">
        <title>Complete Genome Sequences of Evolved Arsenate-Resistant Metallosphaera sedula Strains.</title>
        <authorList>
            <person name="Ai C."/>
            <person name="McCarthy S."/>
            <person name="Schackwitz W."/>
            <person name="Martin J."/>
            <person name="Lipzen A."/>
            <person name="Blum P."/>
        </authorList>
    </citation>
    <scope>NUCLEOTIDE SEQUENCE [LARGE SCALE GENOMIC DNA]</scope>
    <source>
        <strain evidence="4 10">ARS120-1</strain>
        <strain evidence="5 9">ARS120-2</strain>
        <strain evidence="2 12">ARS50-1</strain>
        <strain evidence="3 11">ARS50-2</strain>
    </source>
</reference>
<evidence type="ECO:0000313" key="8">
    <source>
        <dbReference type="Proteomes" id="UP000056255"/>
    </source>
</evidence>
<dbReference type="Proteomes" id="UP000068832">
    <property type="component" value="Chromosome"/>
</dbReference>
<dbReference type="PATRIC" id="fig|43687.5.peg.138"/>
<evidence type="ECO:0000313" key="11">
    <source>
        <dbReference type="Proteomes" id="UP000062475"/>
    </source>
</evidence>
<dbReference type="GeneID" id="91754573"/>
<evidence type="ECO:0000313" key="3">
    <source>
        <dbReference type="EMBL" id="AKV75556.1"/>
    </source>
</evidence>
<name>A0A088E4M5_9CREN</name>
<dbReference type="Proteomes" id="UP000029084">
    <property type="component" value="Chromosome"/>
</dbReference>
<protein>
    <recommendedName>
        <fullName evidence="13">MarR family transcriptional regulator</fullName>
    </recommendedName>
</protein>
<dbReference type="Proteomes" id="UP000062398">
    <property type="component" value="Chromosome"/>
</dbReference>
<evidence type="ECO:0000313" key="1">
    <source>
        <dbReference type="EMBL" id="AIM26300.1"/>
    </source>
</evidence>
<dbReference type="EMBL" id="CP012172">
    <property type="protein sequence ID" value="AKV73312.1"/>
    <property type="molecule type" value="Genomic_DNA"/>
</dbReference>
<sequence>MINMLKQKRYLLFSPEGEILIFLYKNLGFHNIDEISEITRIPRSTISQKIPQLQIYQLIEVEQREEKRGKLTKTITYVKLSEKGKEFIENKIKELVTA</sequence>
<reference evidence="1 7" key="1">
    <citation type="journal article" date="2014" name="J. Bacteriol.">
        <title>Role of an Archaeal PitA Transporter in the Copper and Arsenic Resistance of Metallosphaera sedula, an Extreme Thermoacidophile.</title>
        <authorList>
            <person name="McCarthy S."/>
            <person name="Ai C."/>
            <person name="Wheaton G."/>
            <person name="Tevatia R."/>
            <person name="Eckrich V."/>
            <person name="Kelly R."/>
            <person name="Blum P."/>
        </authorList>
    </citation>
    <scope>NUCLEOTIDE SEQUENCE [LARGE SCALE GENOMIC DNA]</scope>
    <source>
        <strain evidence="1 7">CuR1</strain>
    </source>
</reference>
<evidence type="ECO:0000313" key="12">
    <source>
        <dbReference type="Proteomes" id="UP000068832"/>
    </source>
</evidence>
<dbReference type="InterPro" id="IPR036390">
    <property type="entry name" value="WH_DNA-bd_sf"/>
</dbReference>
<evidence type="ECO:0000313" key="7">
    <source>
        <dbReference type="Proteomes" id="UP000029084"/>
    </source>
</evidence>
<dbReference type="Gene3D" id="1.10.10.10">
    <property type="entry name" value="Winged helix-like DNA-binding domain superfamily/Winged helix DNA-binding domain"/>
    <property type="match status" value="1"/>
</dbReference>
<dbReference type="Proteomes" id="UP000061362">
    <property type="component" value="Chromosome"/>
</dbReference>
<dbReference type="OrthoDB" id="373440at2157"/>
<dbReference type="Proteomes" id="UP000056255">
    <property type="component" value="Chromosome"/>
</dbReference>
<dbReference type="EMBL" id="CP012176">
    <property type="protein sequence ID" value="AKV82290.1"/>
    <property type="molecule type" value="Genomic_DNA"/>
</dbReference>
<dbReference type="RefSeq" id="WP_011921282.1">
    <property type="nucleotide sequence ID" value="NZ_AP019770.1"/>
</dbReference>
<reference evidence="6 8" key="3">
    <citation type="submission" date="2015-07" db="EMBL/GenBank/DDBJ databases">
        <title>Physiological, transcriptional responses and genome re-sequencing of acid resistant extremely thermoacidophilic Metallosphaera sedula SARC-M1.</title>
        <authorList>
            <person name="Ai C."/>
            <person name="McCarthy S."/>
            <person name="Eckrich V."/>
            <person name="Rudrappa D."/>
            <person name="Qiu G."/>
            <person name="Blum P."/>
        </authorList>
    </citation>
    <scope>NUCLEOTIDE SEQUENCE [LARGE SCALE GENOMIC DNA]</scope>
    <source>
        <strain evidence="6 8">SARC-M1</strain>
    </source>
</reference>
<dbReference type="EMBL" id="CP008822">
    <property type="protein sequence ID" value="AIM26300.1"/>
    <property type="molecule type" value="Genomic_DNA"/>
</dbReference>
<evidence type="ECO:0008006" key="13">
    <source>
        <dbReference type="Google" id="ProtNLM"/>
    </source>
</evidence>
<dbReference type="SUPFAM" id="SSF46785">
    <property type="entry name" value="Winged helix' DNA-binding domain"/>
    <property type="match status" value="1"/>
</dbReference>
<gene>
    <name evidence="1" type="ORF">HA72_0136</name>
    <name evidence="2" type="ORF">MsedA_0141</name>
    <name evidence="3" type="ORF">MsedB_0141</name>
    <name evidence="4" type="ORF">MsedC_0140</name>
    <name evidence="5" type="ORF">MsedD_0141</name>
    <name evidence="6" type="ORF">MsedE_0141</name>
</gene>
<accession>A0A088E4M5</accession>
<dbReference type="EMBL" id="CP012174">
    <property type="protein sequence ID" value="AKV77802.1"/>
    <property type="molecule type" value="Genomic_DNA"/>
</dbReference>
<evidence type="ECO:0000313" key="6">
    <source>
        <dbReference type="EMBL" id="AKV82290.1"/>
    </source>
</evidence>
<dbReference type="EMBL" id="CP012175">
    <property type="protein sequence ID" value="AKV80047.1"/>
    <property type="molecule type" value="Genomic_DNA"/>
</dbReference>
<evidence type="ECO:0000313" key="5">
    <source>
        <dbReference type="EMBL" id="AKV80047.1"/>
    </source>
</evidence>
<evidence type="ECO:0000313" key="4">
    <source>
        <dbReference type="EMBL" id="AKV77802.1"/>
    </source>
</evidence>
<dbReference type="Proteomes" id="UP000062475">
    <property type="component" value="Chromosome"/>
</dbReference>
<organism evidence="1 7">
    <name type="scientific">Metallosphaera sedula</name>
    <dbReference type="NCBI Taxonomy" id="43687"/>
    <lineage>
        <taxon>Archaea</taxon>
        <taxon>Thermoproteota</taxon>
        <taxon>Thermoprotei</taxon>
        <taxon>Sulfolobales</taxon>
        <taxon>Sulfolobaceae</taxon>
        <taxon>Metallosphaera</taxon>
    </lineage>
</organism>
<dbReference type="InterPro" id="IPR036388">
    <property type="entry name" value="WH-like_DNA-bd_sf"/>
</dbReference>
<evidence type="ECO:0000313" key="10">
    <source>
        <dbReference type="Proteomes" id="UP000062398"/>
    </source>
</evidence>